<accession>A0AAP0KBC8</accession>
<dbReference type="Gene3D" id="3.40.50.10190">
    <property type="entry name" value="BRCT domain"/>
    <property type="match status" value="1"/>
</dbReference>
<dbReference type="AlphaFoldDB" id="A0AAP0KBC8"/>
<keyword evidence="3" id="KW-0227">DNA damage</keyword>
<evidence type="ECO:0000256" key="6">
    <source>
        <dbReference type="SAM" id="MobiDB-lite"/>
    </source>
</evidence>
<gene>
    <name evidence="8" type="ORF">Scep_008268</name>
</gene>
<dbReference type="SUPFAM" id="SSF52113">
    <property type="entry name" value="BRCT domain"/>
    <property type="match status" value="1"/>
</dbReference>
<feature type="domain" description="BRCT" evidence="7">
    <location>
        <begin position="23"/>
        <end position="111"/>
    </location>
</feature>
<evidence type="ECO:0000256" key="1">
    <source>
        <dbReference type="ARBA" id="ARBA00004123"/>
    </source>
</evidence>
<dbReference type="InterPro" id="IPR001357">
    <property type="entry name" value="BRCT_dom"/>
</dbReference>
<organism evidence="8 9">
    <name type="scientific">Stephania cephalantha</name>
    <dbReference type="NCBI Taxonomy" id="152367"/>
    <lineage>
        <taxon>Eukaryota</taxon>
        <taxon>Viridiplantae</taxon>
        <taxon>Streptophyta</taxon>
        <taxon>Embryophyta</taxon>
        <taxon>Tracheophyta</taxon>
        <taxon>Spermatophyta</taxon>
        <taxon>Magnoliopsida</taxon>
        <taxon>Ranunculales</taxon>
        <taxon>Menispermaceae</taxon>
        <taxon>Menispermoideae</taxon>
        <taxon>Cissampelideae</taxon>
        <taxon>Stephania</taxon>
    </lineage>
</organism>
<proteinExistence type="predicted"/>
<name>A0AAP0KBC8_9MAGN</name>
<comment type="caution">
    <text evidence="8">The sequence shown here is derived from an EMBL/GenBank/DDBJ whole genome shotgun (WGS) entry which is preliminary data.</text>
</comment>
<evidence type="ECO:0000259" key="7">
    <source>
        <dbReference type="PROSITE" id="PS50172"/>
    </source>
</evidence>
<dbReference type="Pfam" id="PF00533">
    <property type="entry name" value="BRCT"/>
    <property type="match status" value="1"/>
</dbReference>
<evidence type="ECO:0000256" key="2">
    <source>
        <dbReference type="ARBA" id="ARBA00022737"/>
    </source>
</evidence>
<dbReference type="EMBL" id="JBBNAG010000003">
    <property type="protein sequence ID" value="KAK9149511.1"/>
    <property type="molecule type" value="Genomic_DNA"/>
</dbReference>
<keyword evidence="4" id="KW-0234">DNA repair</keyword>
<dbReference type="PROSITE" id="PS50172">
    <property type="entry name" value="BRCT"/>
    <property type="match status" value="1"/>
</dbReference>
<dbReference type="SMART" id="SM00292">
    <property type="entry name" value="BRCT"/>
    <property type="match status" value="1"/>
</dbReference>
<keyword evidence="9" id="KW-1185">Reference proteome</keyword>
<dbReference type="Proteomes" id="UP001419268">
    <property type="component" value="Unassembled WGS sequence"/>
</dbReference>
<dbReference type="GO" id="GO:0003684">
    <property type="term" value="F:damaged DNA binding"/>
    <property type="evidence" value="ECO:0007669"/>
    <property type="project" value="InterPro"/>
</dbReference>
<feature type="region of interest" description="Disordered" evidence="6">
    <location>
        <begin position="134"/>
        <end position="165"/>
    </location>
</feature>
<dbReference type="InterPro" id="IPR036420">
    <property type="entry name" value="BRCT_dom_sf"/>
</dbReference>
<dbReference type="PANTHER" id="PTHR11370">
    <property type="entry name" value="DNA-REPAIR PROTEIN XRCC1"/>
    <property type="match status" value="1"/>
</dbReference>
<dbReference type="GO" id="GO:0006303">
    <property type="term" value="P:double-strand break repair via nonhomologous end joining"/>
    <property type="evidence" value="ECO:0007669"/>
    <property type="project" value="InterPro"/>
</dbReference>
<evidence type="ECO:0000256" key="5">
    <source>
        <dbReference type="ARBA" id="ARBA00023242"/>
    </source>
</evidence>
<dbReference type="GO" id="GO:0005634">
    <property type="term" value="C:nucleus"/>
    <property type="evidence" value="ECO:0007669"/>
    <property type="project" value="UniProtKB-SubCell"/>
</dbReference>
<sequence>MGSRGRNLPPWMGEHKQSSTSSSMAKLLDGVVFALSGFVNPERGMLRSQAMEMGAEYQTDWNPECTLLICAFSNTPKFRQVVADRGTIVSKEWIVECYQEKKLVAIEPYLMHVGKLWRRGTILLDFLMHQETTPLNEPQKPVKKDIKQKPSIVASSESEPAEEDLSPAKVKKWAIDDLKETIAWLESQEERPDTSDVKKIASEGILTCLQDAIESLEQNKGIQEMIKQWRFIPRVVKELARLDDMDRSKKSFHRKDLCRRAMICKRIYETEFNQAEDDSTTTKKKKKGHGEHRTSSKNIGAKASGYAYDSDETIEMTEDEIDLAYNVVASNISKR</sequence>
<keyword evidence="2" id="KW-0677">Repeat</keyword>
<evidence type="ECO:0000256" key="4">
    <source>
        <dbReference type="ARBA" id="ARBA00023204"/>
    </source>
</evidence>
<reference evidence="8 9" key="1">
    <citation type="submission" date="2024-01" db="EMBL/GenBank/DDBJ databases">
        <title>Genome assemblies of Stephania.</title>
        <authorList>
            <person name="Yang L."/>
        </authorList>
    </citation>
    <scope>NUCLEOTIDE SEQUENCE [LARGE SCALE GENOMIC DNA]</scope>
    <source>
        <strain evidence="8">JXDWG</strain>
        <tissue evidence="8">Leaf</tissue>
    </source>
</reference>
<evidence type="ECO:0000256" key="3">
    <source>
        <dbReference type="ARBA" id="ARBA00022763"/>
    </source>
</evidence>
<protein>
    <recommendedName>
        <fullName evidence="7">BRCT domain-containing protein</fullName>
    </recommendedName>
</protein>
<feature type="region of interest" description="Disordered" evidence="6">
    <location>
        <begin position="275"/>
        <end position="302"/>
    </location>
</feature>
<keyword evidence="5" id="KW-0539">Nucleus</keyword>
<comment type="subcellular location">
    <subcellularLocation>
        <location evidence="1">Nucleus</location>
    </subcellularLocation>
</comment>
<dbReference type="PANTHER" id="PTHR11370:SF5">
    <property type="entry name" value="DNA REPAIR PROTEIN XRCC1"/>
    <property type="match status" value="1"/>
</dbReference>
<evidence type="ECO:0000313" key="8">
    <source>
        <dbReference type="EMBL" id="KAK9149511.1"/>
    </source>
</evidence>
<dbReference type="GO" id="GO:0000012">
    <property type="term" value="P:single strand break repair"/>
    <property type="evidence" value="ECO:0007669"/>
    <property type="project" value="InterPro"/>
</dbReference>
<dbReference type="CDD" id="cd17725">
    <property type="entry name" value="BRCT_XRCC1_rpt1"/>
    <property type="match status" value="1"/>
</dbReference>
<dbReference type="InterPro" id="IPR045080">
    <property type="entry name" value="BRCT_XRCC1_rpt1"/>
</dbReference>
<dbReference type="GO" id="GO:0006284">
    <property type="term" value="P:base-excision repair"/>
    <property type="evidence" value="ECO:0007669"/>
    <property type="project" value="InterPro"/>
</dbReference>
<evidence type="ECO:0000313" key="9">
    <source>
        <dbReference type="Proteomes" id="UP001419268"/>
    </source>
</evidence>